<organism evidence="1 2">
    <name type="scientific">Kingdonia uniflora</name>
    <dbReference type="NCBI Taxonomy" id="39325"/>
    <lineage>
        <taxon>Eukaryota</taxon>
        <taxon>Viridiplantae</taxon>
        <taxon>Streptophyta</taxon>
        <taxon>Embryophyta</taxon>
        <taxon>Tracheophyta</taxon>
        <taxon>Spermatophyta</taxon>
        <taxon>Magnoliopsida</taxon>
        <taxon>Ranunculales</taxon>
        <taxon>Circaeasteraceae</taxon>
        <taxon>Kingdonia</taxon>
    </lineage>
</organism>
<protein>
    <recommendedName>
        <fullName evidence="3">Protein N-terminal asparagine amidohydrolase</fullName>
    </recommendedName>
</protein>
<comment type="caution">
    <text evidence="1">The sequence shown here is derived from an EMBL/GenBank/DDBJ whole genome shotgun (WGS) entry which is preliminary data.</text>
</comment>
<dbReference type="OrthoDB" id="539995at2759"/>
<dbReference type="PANTHER" id="PTHR12498">
    <property type="entry name" value="N-TERMINAL ASPARAGINE AMIDOHYDROLASE"/>
    <property type="match status" value="1"/>
</dbReference>
<gene>
    <name evidence="1" type="ORF">GIB67_023213</name>
</gene>
<dbReference type="GO" id="GO:0005634">
    <property type="term" value="C:nucleus"/>
    <property type="evidence" value="ECO:0007669"/>
    <property type="project" value="TreeGrafter"/>
</dbReference>
<dbReference type="AlphaFoldDB" id="A0A7J7L9D5"/>
<proteinExistence type="predicted"/>
<dbReference type="PANTHER" id="PTHR12498:SF0">
    <property type="entry name" value="PROTEIN N-TERMINAL ASPARAGINE AMIDOHYDROLASE"/>
    <property type="match status" value="1"/>
</dbReference>
<dbReference type="EMBL" id="JACGCM010002531">
    <property type="protein sequence ID" value="KAF6139160.1"/>
    <property type="molecule type" value="Genomic_DNA"/>
</dbReference>
<accession>A0A7J7L9D5</accession>
<keyword evidence="2" id="KW-1185">Reference proteome</keyword>
<evidence type="ECO:0008006" key="3">
    <source>
        <dbReference type="Google" id="ProtNLM"/>
    </source>
</evidence>
<name>A0A7J7L9D5_9MAGN</name>
<dbReference type="GO" id="GO:0006511">
    <property type="term" value="P:ubiquitin-dependent protein catabolic process"/>
    <property type="evidence" value="ECO:0007669"/>
    <property type="project" value="TreeGrafter"/>
</dbReference>
<evidence type="ECO:0000313" key="1">
    <source>
        <dbReference type="EMBL" id="KAF6139160.1"/>
    </source>
</evidence>
<dbReference type="Proteomes" id="UP000541444">
    <property type="component" value="Unassembled WGS sequence"/>
</dbReference>
<dbReference type="GO" id="GO:0008418">
    <property type="term" value="F:protein-N-terminal asparagine amidohydrolase activity"/>
    <property type="evidence" value="ECO:0007669"/>
    <property type="project" value="InterPro"/>
</dbReference>
<sequence>MIFVDGTPFHSSSSSSEGREILTALLEHPILVSASESFKTIPEKKISLAGEFGLEKDSQTKHIYVFQREYATVDPAFVEVIGTDEATTCVGLVIRNPRNGMTSVAHIDSPRVVDLGLTQILPLIIDQNPDAQLDLQDNDIMVGSQSQAEIKGYSFPLCSKIIEALQRRQESFHLQTLCVLGHNTERDSDGNAYPAFNGLLVETLTGLVMPASFDRGSRCPDEIVRRIRVTVSSGDPRWKGKLLETYDTHRDRFQIAACSWNPGWKHHALSLQQLSDSEILLGCSTSPLAEGPEFVDNERRLFNYLVQHPDWRDTFPMRKSRVFKRRDDGSWITG</sequence>
<dbReference type="Pfam" id="PF14736">
    <property type="entry name" value="N_Asn_amidohyd"/>
    <property type="match status" value="1"/>
</dbReference>
<evidence type="ECO:0000313" key="2">
    <source>
        <dbReference type="Proteomes" id="UP000541444"/>
    </source>
</evidence>
<reference evidence="1 2" key="1">
    <citation type="journal article" date="2020" name="IScience">
        <title>Genome Sequencing of the Endangered Kingdonia uniflora (Circaeasteraceae, Ranunculales) Reveals Potential Mechanisms of Evolutionary Specialization.</title>
        <authorList>
            <person name="Sun Y."/>
            <person name="Deng T."/>
            <person name="Zhang A."/>
            <person name="Moore M.J."/>
            <person name="Landis J.B."/>
            <person name="Lin N."/>
            <person name="Zhang H."/>
            <person name="Zhang X."/>
            <person name="Huang J."/>
            <person name="Zhang X."/>
            <person name="Sun H."/>
            <person name="Wang H."/>
        </authorList>
    </citation>
    <scope>NUCLEOTIDE SEQUENCE [LARGE SCALE GENOMIC DNA]</scope>
    <source>
        <strain evidence="1">TB1705</strain>
        <tissue evidence="1">Leaf</tissue>
    </source>
</reference>
<dbReference type="InterPro" id="IPR026750">
    <property type="entry name" value="NTAN1"/>
</dbReference>